<dbReference type="OrthoDB" id="5978656at2759"/>
<gene>
    <name evidence="4" type="ORF">C2E21_5476</name>
</gene>
<feature type="region of interest" description="Disordered" evidence="2">
    <location>
        <begin position="60"/>
        <end position="80"/>
    </location>
</feature>
<protein>
    <submittedName>
        <fullName evidence="4">Class V aminotransferase</fullName>
    </submittedName>
</protein>
<dbReference type="SUPFAM" id="SSF53383">
    <property type="entry name" value="PLP-dependent transferases"/>
    <property type="match status" value="1"/>
</dbReference>
<sequence>MASSIHTKASGLLAAGAALGFLYSALRRLKQRSLLRSEPFLRLIAQPAQQYKPHTPPWLAAAAAEASSGPPDGADPLAPEALPAPVQQAVCRLQAAAAAGELQFGHAMRTELFMLEEGTVYLNHGSYGAALRVAVQAQRYFQDRLEAQPVRFMETEALVAIRQAQLALAELVRAEPRDIVFVPNATTAVNAVLQSISLKPGDLLLLADTTYPAVRSAAASIAARCGAALLEVQLLDALGQDDEIVRRYEAALVAGGGHVRLAILDQIISLAPVHLPVGALCALCRRHGAASLVDGAHAVGAVPLDLPSLGADYYTSNLHKWACTPKGAAFLWVARSRQAGLLPPVTSHGYSLGFQGEFLWAGTADSTAVMAVPTALAVMRALEPAATAYRSSLLRQAVALLLRSWGTQAALGVQSPAAVMCAVELPQFSGRPPSGALAATIHAALRREHSIEVPVACAGGRMWCRISVQVYNELSDYQQLADAVKQLAAGPSAAPDAPAAAAPS</sequence>
<keyword evidence="4" id="KW-0808">Transferase</keyword>
<evidence type="ECO:0000313" key="4">
    <source>
        <dbReference type="EMBL" id="PRW50812.1"/>
    </source>
</evidence>
<dbReference type="InterPro" id="IPR015424">
    <property type="entry name" value="PyrdxlP-dep_Trfase"/>
</dbReference>
<dbReference type="InterPro" id="IPR000192">
    <property type="entry name" value="Aminotrans_V_dom"/>
</dbReference>
<dbReference type="Proteomes" id="UP000239899">
    <property type="component" value="Unassembled WGS sequence"/>
</dbReference>
<evidence type="ECO:0000256" key="1">
    <source>
        <dbReference type="ARBA" id="ARBA00022898"/>
    </source>
</evidence>
<dbReference type="Gene3D" id="3.40.640.10">
    <property type="entry name" value="Type I PLP-dependent aspartate aminotransferase-like (Major domain)"/>
    <property type="match status" value="1"/>
</dbReference>
<dbReference type="STRING" id="3076.A0A2P6TNB0"/>
<keyword evidence="5" id="KW-1185">Reference proteome</keyword>
<reference evidence="4 5" key="1">
    <citation type="journal article" date="2018" name="Plant J.">
        <title>Genome sequences of Chlorella sorokiniana UTEX 1602 and Micractinium conductrix SAG 241.80: implications to maltose excretion by a green alga.</title>
        <authorList>
            <person name="Arriola M.B."/>
            <person name="Velmurugan N."/>
            <person name="Zhang Y."/>
            <person name="Plunkett M.H."/>
            <person name="Hondzo H."/>
            <person name="Barney B.M."/>
        </authorList>
    </citation>
    <scope>NUCLEOTIDE SEQUENCE [LARGE SCALE GENOMIC DNA]</scope>
    <source>
        <strain evidence="5">UTEX 1602</strain>
    </source>
</reference>
<dbReference type="InterPro" id="IPR015421">
    <property type="entry name" value="PyrdxlP-dep_Trfase_major"/>
</dbReference>
<keyword evidence="1" id="KW-0663">Pyridoxal phosphate</keyword>
<keyword evidence="4" id="KW-0032">Aminotransferase</keyword>
<organism evidence="4 5">
    <name type="scientific">Chlorella sorokiniana</name>
    <name type="common">Freshwater green alga</name>
    <dbReference type="NCBI Taxonomy" id="3076"/>
    <lineage>
        <taxon>Eukaryota</taxon>
        <taxon>Viridiplantae</taxon>
        <taxon>Chlorophyta</taxon>
        <taxon>core chlorophytes</taxon>
        <taxon>Trebouxiophyceae</taxon>
        <taxon>Chlorellales</taxon>
        <taxon>Chlorellaceae</taxon>
        <taxon>Chlorella clade</taxon>
        <taxon>Chlorella</taxon>
    </lineage>
</organism>
<evidence type="ECO:0000313" key="5">
    <source>
        <dbReference type="Proteomes" id="UP000239899"/>
    </source>
</evidence>
<comment type="caution">
    <text evidence="4">The sequence shown here is derived from an EMBL/GenBank/DDBJ whole genome shotgun (WGS) entry which is preliminary data.</text>
</comment>
<dbReference type="Gene3D" id="3.90.1150.10">
    <property type="entry name" value="Aspartate Aminotransferase, domain 1"/>
    <property type="match status" value="1"/>
</dbReference>
<dbReference type="EMBL" id="LHPG02000010">
    <property type="protein sequence ID" value="PRW50812.1"/>
    <property type="molecule type" value="Genomic_DNA"/>
</dbReference>
<evidence type="ECO:0000256" key="2">
    <source>
        <dbReference type="SAM" id="MobiDB-lite"/>
    </source>
</evidence>
<dbReference type="InterPro" id="IPR015422">
    <property type="entry name" value="PyrdxlP-dep_Trfase_small"/>
</dbReference>
<feature type="domain" description="Aminotransferase class V" evidence="3">
    <location>
        <begin position="145"/>
        <end position="480"/>
    </location>
</feature>
<dbReference type="Pfam" id="PF00266">
    <property type="entry name" value="Aminotran_5"/>
    <property type="match status" value="1"/>
</dbReference>
<proteinExistence type="predicted"/>
<dbReference type="GO" id="GO:0008483">
    <property type="term" value="F:transaminase activity"/>
    <property type="evidence" value="ECO:0007669"/>
    <property type="project" value="UniProtKB-KW"/>
</dbReference>
<dbReference type="PANTHER" id="PTHR43092">
    <property type="entry name" value="L-CYSTEINE DESULFHYDRASE"/>
    <property type="match status" value="1"/>
</dbReference>
<dbReference type="AlphaFoldDB" id="A0A2P6TNB0"/>
<evidence type="ECO:0000259" key="3">
    <source>
        <dbReference type="Pfam" id="PF00266"/>
    </source>
</evidence>
<dbReference type="PANTHER" id="PTHR43092:SF2">
    <property type="entry name" value="HERCYNYLCYSTEINE SULFOXIDE LYASE"/>
    <property type="match status" value="1"/>
</dbReference>
<name>A0A2P6TNB0_CHLSO</name>
<accession>A0A2P6TNB0</accession>